<dbReference type="RefSeq" id="WP_379997865.1">
    <property type="nucleotide sequence ID" value="NZ_JBHSGN010000090.1"/>
</dbReference>
<name>A0ABV9KZM4_9BACT</name>
<comment type="caution">
    <text evidence="1">The sequence shown here is derived from an EMBL/GenBank/DDBJ whole genome shotgun (WGS) entry which is preliminary data.</text>
</comment>
<protein>
    <submittedName>
        <fullName evidence="1">DUF2971 domain-containing protein</fullName>
    </submittedName>
</protein>
<reference evidence="2" key="1">
    <citation type="journal article" date="2019" name="Int. J. Syst. Evol. Microbiol.">
        <title>The Global Catalogue of Microorganisms (GCM) 10K type strain sequencing project: providing services to taxonomists for standard genome sequencing and annotation.</title>
        <authorList>
            <consortium name="The Broad Institute Genomics Platform"/>
            <consortium name="The Broad Institute Genome Sequencing Center for Infectious Disease"/>
            <person name="Wu L."/>
            <person name="Ma J."/>
        </authorList>
    </citation>
    <scope>NUCLEOTIDE SEQUENCE [LARGE SCALE GENOMIC DNA]</scope>
    <source>
        <strain evidence="2">CCUG 66188</strain>
    </source>
</reference>
<keyword evidence="2" id="KW-1185">Reference proteome</keyword>
<dbReference type="EMBL" id="JBHSGN010000090">
    <property type="protein sequence ID" value="MFC4675031.1"/>
    <property type="molecule type" value="Genomic_DNA"/>
</dbReference>
<gene>
    <name evidence="1" type="ORF">ACFO6W_15115</name>
</gene>
<evidence type="ECO:0000313" key="2">
    <source>
        <dbReference type="Proteomes" id="UP001596023"/>
    </source>
</evidence>
<organism evidence="1 2">
    <name type="scientific">Dysgonomonas termitidis</name>
    <dbReference type="NCBI Taxonomy" id="1516126"/>
    <lineage>
        <taxon>Bacteria</taxon>
        <taxon>Pseudomonadati</taxon>
        <taxon>Bacteroidota</taxon>
        <taxon>Bacteroidia</taxon>
        <taxon>Bacteroidales</taxon>
        <taxon>Dysgonomonadaceae</taxon>
        <taxon>Dysgonomonas</taxon>
    </lineage>
</organism>
<dbReference type="Proteomes" id="UP001596023">
    <property type="component" value="Unassembled WGS sequence"/>
</dbReference>
<proteinExistence type="predicted"/>
<accession>A0ABV9KZM4</accession>
<sequence length="122" mass="14162">MQYPDSLTKYNWPTGDSIGAFKHQFATKAPEWKHENEVQLLDMPKIGYSEMGFHPEILLDDDSHHRYKIGGECFSAIYLGVNIIEKDKEEIIKTGQKLNPNIRIYQMNVNPNAFKLDFCEII</sequence>
<evidence type="ECO:0000313" key="1">
    <source>
        <dbReference type="EMBL" id="MFC4675031.1"/>
    </source>
</evidence>